<evidence type="ECO:0000256" key="5">
    <source>
        <dbReference type="ARBA" id="ARBA00023015"/>
    </source>
</evidence>
<evidence type="ECO:0000259" key="8">
    <source>
        <dbReference type="PROSITE" id="PS50045"/>
    </source>
</evidence>
<dbReference type="InterPro" id="IPR002197">
    <property type="entry name" value="HTH_Fis"/>
</dbReference>
<evidence type="ECO:0000256" key="6">
    <source>
        <dbReference type="ARBA" id="ARBA00023163"/>
    </source>
</evidence>
<dbReference type="GO" id="GO:0005524">
    <property type="term" value="F:ATP binding"/>
    <property type="evidence" value="ECO:0007669"/>
    <property type="project" value="UniProtKB-KW"/>
</dbReference>
<sequence>MTRSLSPLPTRKVLLVDDDAAVREALGQTLELADLDAVTAGSFVAAKDHITPEFDGVILSDMRMPGRDGFHLLAYAQEVDAELPVVLLTGEGDIPMAVRAMSEGAFDFLEKPCETAKLMTVLERALKTRALVLENRRLQRQLERGDPAARMIFGTSPQVQELRARVRAAAVTEAEVLVSGAPGSGIPKVAEVVHLMSRRGQGAFVKRPAAGLTPETFEELCHSAEGGSLFLDELSAMPQETQYAVLARLEQGSDARIIGGSSVDLSERVAGGSFNADLYYRLDVMRVRIPSLAERRDDIPVLFRHYVSQAAEQAGIDAPEISPETLASLMAQDWPGNARSLMSAAMRFVLGMPEEVSKAADLGLAEQMAQVERSLLIAALGRQNGKAAAAAEALKLPRKTFYDKLARYGIRPEDYRR</sequence>
<dbReference type="FunFam" id="3.40.50.2300:FF:000018">
    <property type="entry name" value="DNA-binding transcriptional regulator NtrC"/>
    <property type="match status" value="1"/>
</dbReference>
<dbReference type="SUPFAM" id="SSF52540">
    <property type="entry name" value="P-loop containing nucleoside triphosphate hydrolases"/>
    <property type="match status" value="1"/>
</dbReference>
<dbReference type="PROSITE" id="PS50045">
    <property type="entry name" value="SIGMA54_INTERACT_4"/>
    <property type="match status" value="1"/>
</dbReference>
<reference evidence="10 11" key="1">
    <citation type="journal article" date="2016" name="ISME J.">
        <title>Global occurrence and heterogeneity of the Roseobacter-clade species Ruegeria mobilis.</title>
        <authorList>
            <person name="Sonnenschein E."/>
            <person name="Gram L."/>
        </authorList>
    </citation>
    <scope>NUCLEOTIDE SEQUENCE [LARGE SCALE GENOMIC DNA]</scope>
    <source>
        <strain evidence="10 11">F1926</strain>
    </source>
</reference>
<dbReference type="PROSITE" id="PS50110">
    <property type="entry name" value="RESPONSE_REGULATORY"/>
    <property type="match status" value="1"/>
</dbReference>
<name>A0A1B1A0M3_9RHOB</name>
<dbReference type="KEGG" id="rmb:K529_005105"/>
<dbReference type="PANTHER" id="PTHR32071:SF57">
    <property type="entry name" value="C4-DICARBOXYLATE TRANSPORT TRANSCRIPTIONAL REGULATORY PROTEIN DCTD"/>
    <property type="match status" value="1"/>
</dbReference>
<evidence type="ECO:0000259" key="9">
    <source>
        <dbReference type="PROSITE" id="PS50110"/>
    </source>
</evidence>
<feature type="modified residue" description="4-aspartylphosphate" evidence="7">
    <location>
        <position position="61"/>
    </location>
</feature>
<keyword evidence="3" id="KW-0067">ATP-binding</keyword>
<dbReference type="InterPro" id="IPR001789">
    <property type="entry name" value="Sig_transdc_resp-reg_receiver"/>
</dbReference>
<dbReference type="InterPro" id="IPR058031">
    <property type="entry name" value="AAA_lid_NorR"/>
</dbReference>
<evidence type="ECO:0000256" key="3">
    <source>
        <dbReference type="ARBA" id="ARBA00022840"/>
    </source>
</evidence>
<evidence type="ECO:0000313" key="10">
    <source>
        <dbReference type="EMBL" id="ANP40139.1"/>
    </source>
</evidence>
<dbReference type="GeneID" id="28249187"/>
<dbReference type="Pfam" id="PF00072">
    <property type="entry name" value="Response_reg"/>
    <property type="match status" value="1"/>
</dbReference>
<proteinExistence type="predicted"/>
<dbReference type="Pfam" id="PF14532">
    <property type="entry name" value="Sigma54_activ_2"/>
    <property type="match status" value="1"/>
</dbReference>
<organism evidence="10 11">
    <name type="scientific">Tritonibacter mobilis F1926</name>
    <dbReference type="NCBI Taxonomy" id="1265309"/>
    <lineage>
        <taxon>Bacteria</taxon>
        <taxon>Pseudomonadati</taxon>
        <taxon>Pseudomonadota</taxon>
        <taxon>Alphaproteobacteria</taxon>
        <taxon>Rhodobacterales</taxon>
        <taxon>Paracoccaceae</taxon>
        <taxon>Tritonibacter</taxon>
    </lineage>
</organism>
<dbReference type="Pfam" id="PF02954">
    <property type="entry name" value="HTH_8"/>
    <property type="match status" value="1"/>
</dbReference>
<dbReference type="PRINTS" id="PR01590">
    <property type="entry name" value="HTHFIS"/>
</dbReference>
<keyword evidence="5" id="KW-0805">Transcription regulation</keyword>
<keyword evidence="4" id="KW-0902">Two-component regulatory system</keyword>
<dbReference type="EMBL" id="CP015230">
    <property type="protein sequence ID" value="ANP40139.1"/>
    <property type="molecule type" value="Genomic_DNA"/>
</dbReference>
<dbReference type="Gene3D" id="1.10.10.60">
    <property type="entry name" value="Homeodomain-like"/>
    <property type="match status" value="1"/>
</dbReference>
<dbReference type="Proteomes" id="UP000013243">
    <property type="component" value="Chromosome"/>
</dbReference>
<feature type="domain" description="Sigma-54 factor interaction" evidence="8">
    <location>
        <begin position="152"/>
        <end position="350"/>
    </location>
</feature>
<dbReference type="RefSeq" id="WP_009177090.1">
    <property type="nucleotide sequence ID" value="NZ_CP015230.1"/>
</dbReference>
<evidence type="ECO:0000256" key="1">
    <source>
        <dbReference type="ARBA" id="ARBA00022553"/>
    </source>
</evidence>
<dbReference type="Pfam" id="PF25601">
    <property type="entry name" value="AAA_lid_14"/>
    <property type="match status" value="1"/>
</dbReference>
<dbReference type="PANTHER" id="PTHR32071">
    <property type="entry name" value="TRANSCRIPTIONAL REGULATORY PROTEIN"/>
    <property type="match status" value="1"/>
</dbReference>
<dbReference type="GO" id="GO:0000160">
    <property type="term" value="P:phosphorelay signal transduction system"/>
    <property type="evidence" value="ECO:0007669"/>
    <property type="project" value="UniProtKB-KW"/>
</dbReference>
<dbReference type="Gene3D" id="3.40.50.2300">
    <property type="match status" value="1"/>
</dbReference>
<evidence type="ECO:0000256" key="2">
    <source>
        <dbReference type="ARBA" id="ARBA00022741"/>
    </source>
</evidence>
<dbReference type="InterPro" id="IPR027417">
    <property type="entry name" value="P-loop_NTPase"/>
</dbReference>
<dbReference type="InterPro" id="IPR009057">
    <property type="entry name" value="Homeodomain-like_sf"/>
</dbReference>
<keyword evidence="6" id="KW-0804">Transcription</keyword>
<dbReference type="GO" id="GO:0043565">
    <property type="term" value="F:sequence-specific DNA binding"/>
    <property type="evidence" value="ECO:0007669"/>
    <property type="project" value="InterPro"/>
</dbReference>
<dbReference type="SMART" id="SM00448">
    <property type="entry name" value="REC"/>
    <property type="match status" value="1"/>
</dbReference>
<protein>
    <submittedName>
        <fullName evidence="10">Sigma-54-dependent Fis family transcriptional regulator</fullName>
    </submittedName>
</protein>
<keyword evidence="1 7" id="KW-0597">Phosphoprotein</keyword>
<feature type="domain" description="Response regulatory" evidence="9">
    <location>
        <begin position="12"/>
        <end position="126"/>
    </location>
</feature>
<dbReference type="SUPFAM" id="SSF52172">
    <property type="entry name" value="CheY-like"/>
    <property type="match status" value="1"/>
</dbReference>
<dbReference type="InterPro" id="IPR002078">
    <property type="entry name" value="Sigma_54_int"/>
</dbReference>
<dbReference type="Gene3D" id="1.10.8.60">
    <property type="match status" value="1"/>
</dbReference>
<evidence type="ECO:0000256" key="7">
    <source>
        <dbReference type="PROSITE-ProRule" id="PRU00169"/>
    </source>
</evidence>
<evidence type="ECO:0000256" key="4">
    <source>
        <dbReference type="ARBA" id="ARBA00023012"/>
    </source>
</evidence>
<keyword evidence="2" id="KW-0547">Nucleotide-binding</keyword>
<dbReference type="AlphaFoldDB" id="A0A1B1A0M3"/>
<dbReference type="OrthoDB" id="9802388at2"/>
<dbReference type="Gene3D" id="3.40.50.300">
    <property type="entry name" value="P-loop containing nucleotide triphosphate hydrolases"/>
    <property type="match status" value="1"/>
</dbReference>
<dbReference type="STRING" id="1265309.K529_005105"/>
<dbReference type="InterPro" id="IPR011006">
    <property type="entry name" value="CheY-like_superfamily"/>
</dbReference>
<accession>A0A1B1A0M3</accession>
<evidence type="ECO:0000313" key="11">
    <source>
        <dbReference type="Proteomes" id="UP000013243"/>
    </source>
</evidence>
<gene>
    <name evidence="10" type="ORF">K529_005105</name>
</gene>
<dbReference type="SUPFAM" id="SSF46689">
    <property type="entry name" value="Homeodomain-like"/>
    <property type="match status" value="1"/>
</dbReference>
<dbReference type="CDD" id="cd17549">
    <property type="entry name" value="REC_DctD-like"/>
    <property type="match status" value="1"/>
</dbReference>
<dbReference type="GO" id="GO:0006355">
    <property type="term" value="P:regulation of DNA-templated transcription"/>
    <property type="evidence" value="ECO:0007669"/>
    <property type="project" value="InterPro"/>
</dbReference>